<dbReference type="AlphaFoldDB" id="A0A2G5H8V2"/>
<organism evidence="3 5">
    <name type="scientific">Cercospora beticola</name>
    <name type="common">Sugarbeet leaf spot fungus</name>
    <dbReference type="NCBI Taxonomy" id="122368"/>
    <lineage>
        <taxon>Eukaryota</taxon>
        <taxon>Fungi</taxon>
        <taxon>Dikarya</taxon>
        <taxon>Ascomycota</taxon>
        <taxon>Pezizomycotina</taxon>
        <taxon>Dothideomycetes</taxon>
        <taxon>Dothideomycetidae</taxon>
        <taxon>Mycosphaerellales</taxon>
        <taxon>Mycosphaerellaceae</taxon>
        <taxon>Cercospora</taxon>
    </lineage>
</organism>
<dbReference type="OrthoDB" id="3886346at2759"/>
<proteinExistence type="predicted"/>
<evidence type="ECO:0000313" key="6">
    <source>
        <dbReference type="Proteomes" id="UP001302367"/>
    </source>
</evidence>
<feature type="region of interest" description="Disordered" evidence="2">
    <location>
        <begin position="47"/>
        <end position="103"/>
    </location>
</feature>
<evidence type="ECO:0000256" key="2">
    <source>
        <dbReference type="SAM" id="MobiDB-lite"/>
    </source>
</evidence>
<keyword evidence="6" id="KW-1185">Reference proteome</keyword>
<reference evidence="3 5" key="1">
    <citation type="submission" date="2015-10" db="EMBL/GenBank/DDBJ databases">
        <title>The cercosporin biosynthetic gene cluster was horizontally transferred to several fungal lineages and shown to be expanded in Cercospora beticola based on microsynteny with recipient genomes.</title>
        <authorList>
            <person name="De Jonge R."/>
            <person name="Ebert M.K."/>
            <person name="Suttle J.C."/>
            <person name="Jurick Ii W.M."/>
            <person name="Secor G.A."/>
            <person name="Thomma B.P."/>
            <person name="Van De Peer Y."/>
            <person name="Bolton M.D."/>
        </authorList>
    </citation>
    <scope>NUCLEOTIDE SEQUENCE [LARGE SCALE GENOMIC DNA]</scope>
    <source>
        <strain evidence="3 5">09-40</strain>
    </source>
</reference>
<dbReference type="EMBL" id="LKMD01000108">
    <property type="protein sequence ID" value="PIA88662.1"/>
    <property type="molecule type" value="Genomic_DNA"/>
</dbReference>
<accession>A0A2G5H8V2</accession>
<evidence type="ECO:0000256" key="1">
    <source>
        <dbReference type="SAM" id="Coils"/>
    </source>
</evidence>
<keyword evidence="1" id="KW-0175">Coiled coil</keyword>
<dbReference type="Proteomes" id="UP001302367">
    <property type="component" value="Chromosome 5"/>
</dbReference>
<gene>
    <name evidence="3" type="ORF">CB0940_07090</name>
    <name evidence="4" type="ORF">RHO25_007651</name>
</gene>
<dbReference type="Proteomes" id="UP000230605">
    <property type="component" value="Chromosome 5"/>
</dbReference>
<evidence type="ECO:0000313" key="4">
    <source>
        <dbReference type="EMBL" id="WPB03015.1"/>
    </source>
</evidence>
<evidence type="ECO:0000313" key="5">
    <source>
        <dbReference type="Proteomes" id="UP000230605"/>
    </source>
</evidence>
<protein>
    <submittedName>
        <fullName evidence="3">Uncharacterized protein</fullName>
    </submittedName>
</protein>
<sequence>MADEALNCFTSLLENVPGWIADLESILQSAKDTQQEILYATRAVTEGNVPSRNDSKSPSLKSTSSKDRNGRLRPALKHLTNSDALRLSQRKRKTASVASGDGSGPCKFRARAEVVVYYDGDTQKRFEQLVRAISSSRNAIRKGKMSAKVDALSRSGSSSSDSSFLSGGEDMEHNRIISDFKYQTSRSRLPAFGRNDGTEAFDKVDGRLEKAQSLCERAAHQILRDGDCTTELKQAKEHFSEALQMATQELPALRKKAEKAAERRRRSEERHCLDEEAEAALKKLPPDAALNKRVHDLAADISVPSDGDLEVDVLEVDDESSSDGEDFNVSSFQFQKAGGRFAPQMRTSRLAAR</sequence>
<reference evidence="4 6" key="2">
    <citation type="submission" date="2023-09" db="EMBL/GenBank/DDBJ databases">
        <title>Complete-Gapless Cercospora beticola genome.</title>
        <authorList>
            <person name="Wyatt N.A."/>
            <person name="Spanner R.E."/>
            <person name="Bolton M.D."/>
        </authorList>
    </citation>
    <scope>NUCLEOTIDE SEQUENCE [LARGE SCALE GENOMIC DNA]</scope>
    <source>
        <strain evidence="4">Cb09-40</strain>
    </source>
</reference>
<dbReference type="EMBL" id="CP134188">
    <property type="protein sequence ID" value="WPB03015.1"/>
    <property type="molecule type" value="Genomic_DNA"/>
</dbReference>
<feature type="coiled-coil region" evidence="1">
    <location>
        <begin position="243"/>
        <end position="270"/>
    </location>
</feature>
<name>A0A2G5H8V2_CERBT</name>
<evidence type="ECO:0000313" key="3">
    <source>
        <dbReference type="EMBL" id="PIA88662.1"/>
    </source>
</evidence>